<comment type="subunit">
    <text evidence="4 11">Homotetramer.</text>
</comment>
<evidence type="ECO:0000256" key="4">
    <source>
        <dbReference type="ARBA" id="ARBA00011881"/>
    </source>
</evidence>
<proteinExistence type="inferred from homology"/>
<protein>
    <recommendedName>
        <fullName evidence="6 11">3-deoxy-D-manno-octulosonate 8-phosphate phosphatase KdsC</fullName>
        <ecNumber evidence="5 11">3.1.3.45</ecNumber>
    </recommendedName>
    <alternativeName>
        <fullName evidence="10 11">KDO 8-P phosphatase</fullName>
    </alternativeName>
</protein>
<evidence type="ECO:0000256" key="11">
    <source>
        <dbReference type="PIRNR" id="PIRNR006118"/>
    </source>
</evidence>
<evidence type="ECO:0000256" key="7">
    <source>
        <dbReference type="ARBA" id="ARBA00022723"/>
    </source>
</evidence>
<evidence type="ECO:0000256" key="12">
    <source>
        <dbReference type="PIRSR" id="PIRSR006118-2"/>
    </source>
</evidence>
<evidence type="ECO:0000313" key="14">
    <source>
        <dbReference type="Proteomes" id="UP000228987"/>
    </source>
</evidence>
<evidence type="ECO:0000256" key="3">
    <source>
        <dbReference type="ARBA" id="ARBA00005893"/>
    </source>
</evidence>
<evidence type="ECO:0000256" key="6">
    <source>
        <dbReference type="ARBA" id="ARBA00020092"/>
    </source>
</evidence>
<dbReference type="SFLD" id="SFLDG01136">
    <property type="entry name" value="C1.6:_Phosphoserine_Phosphatas"/>
    <property type="match status" value="1"/>
</dbReference>
<comment type="caution">
    <text evidence="13">The sequence shown here is derived from an EMBL/GenBank/DDBJ whole genome shotgun (WGS) entry which is preliminary data.</text>
</comment>
<comment type="cofactor">
    <cofactor evidence="2 11 12">
        <name>Mg(2+)</name>
        <dbReference type="ChEBI" id="CHEBI:18420"/>
    </cofactor>
</comment>
<feature type="binding site" evidence="12">
    <location>
        <position position="114"/>
    </location>
    <ligand>
        <name>Mg(2+)</name>
        <dbReference type="ChEBI" id="CHEBI:18420"/>
    </ligand>
</feature>
<keyword evidence="9 11" id="KW-0460">Magnesium</keyword>
<feature type="binding site" evidence="12">
    <location>
        <position position="23"/>
    </location>
    <ligand>
        <name>substrate</name>
    </ligand>
</feature>
<dbReference type="InterPro" id="IPR010023">
    <property type="entry name" value="KdsC_fam"/>
</dbReference>
<dbReference type="AlphaFoldDB" id="A0A2A5CA44"/>
<evidence type="ECO:0000256" key="9">
    <source>
        <dbReference type="ARBA" id="ARBA00022842"/>
    </source>
</evidence>
<comment type="similarity">
    <text evidence="3 11">Belongs to the KdsC family.</text>
</comment>
<dbReference type="GO" id="GO:0008781">
    <property type="term" value="F:N-acylneuraminate cytidylyltransferase activity"/>
    <property type="evidence" value="ECO:0007669"/>
    <property type="project" value="TreeGrafter"/>
</dbReference>
<dbReference type="CDD" id="cd01630">
    <property type="entry name" value="HAD_KDO-like"/>
    <property type="match status" value="1"/>
</dbReference>
<comment type="function">
    <text evidence="11">Catalyzes the hydrolysis of 3-deoxy-D-manno-octulosonate 8-phosphate (KDO 8-P) to 3-deoxy-D-manno-octulosonate (KDO) and inorganic phosphate.</text>
</comment>
<dbReference type="InterPro" id="IPR023214">
    <property type="entry name" value="HAD_sf"/>
</dbReference>
<dbReference type="SUPFAM" id="SSF56784">
    <property type="entry name" value="HAD-like"/>
    <property type="match status" value="1"/>
</dbReference>
<dbReference type="PIRSF" id="PIRSF006118">
    <property type="entry name" value="KDO8-P_Ptase"/>
    <property type="match status" value="1"/>
</dbReference>
<reference evidence="14" key="1">
    <citation type="submission" date="2017-08" db="EMBL/GenBank/DDBJ databases">
        <title>A dynamic microbial community with high functional redundancy inhabits the cold, oxic subseafloor aquifer.</title>
        <authorList>
            <person name="Tully B.J."/>
            <person name="Wheat C.G."/>
            <person name="Glazer B.T."/>
            <person name="Huber J.A."/>
        </authorList>
    </citation>
    <scope>NUCLEOTIDE SEQUENCE [LARGE SCALE GENOMIC DNA]</scope>
</reference>
<accession>A0A2A5CA44</accession>
<name>A0A2A5CA44_9GAMM</name>
<keyword evidence="7 11" id="KW-0479">Metal-binding</keyword>
<evidence type="ECO:0000256" key="5">
    <source>
        <dbReference type="ARBA" id="ARBA00013066"/>
    </source>
</evidence>
<dbReference type="EC" id="3.1.3.45" evidence="5 11"/>
<dbReference type="Gene3D" id="3.40.50.1000">
    <property type="entry name" value="HAD superfamily/HAD-like"/>
    <property type="match status" value="1"/>
</dbReference>
<evidence type="ECO:0000256" key="1">
    <source>
        <dbReference type="ARBA" id="ARBA00000898"/>
    </source>
</evidence>
<feature type="binding site" evidence="12">
    <location>
        <position position="21"/>
    </location>
    <ligand>
        <name>Mg(2+)</name>
        <dbReference type="ChEBI" id="CHEBI:18420"/>
    </ligand>
</feature>
<dbReference type="NCBIfam" id="TIGR01670">
    <property type="entry name" value="KdsC-phosphatas"/>
    <property type="match status" value="1"/>
</dbReference>
<dbReference type="InterPro" id="IPR050793">
    <property type="entry name" value="CMP-NeuNAc_synthase"/>
</dbReference>
<dbReference type="EMBL" id="NVWI01000008">
    <property type="protein sequence ID" value="PCJ40623.1"/>
    <property type="molecule type" value="Genomic_DNA"/>
</dbReference>
<dbReference type="Pfam" id="PF08282">
    <property type="entry name" value="Hydrolase_3"/>
    <property type="match status" value="1"/>
</dbReference>
<evidence type="ECO:0000313" key="13">
    <source>
        <dbReference type="EMBL" id="PCJ40623.1"/>
    </source>
</evidence>
<keyword evidence="8 11" id="KW-0378">Hydrolase</keyword>
<evidence type="ECO:0000256" key="2">
    <source>
        <dbReference type="ARBA" id="ARBA00001946"/>
    </source>
</evidence>
<evidence type="ECO:0000256" key="10">
    <source>
        <dbReference type="ARBA" id="ARBA00031051"/>
    </source>
</evidence>
<dbReference type="GO" id="GO:0019143">
    <property type="term" value="F:3-deoxy-manno-octulosonate-8-phosphatase activity"/>
    <property type="evidence" value="ECO:0007669"/>
    <property type="project" value="UniProtKB-UniRule"/>
</dbReference>
<dbReference type="GO" id="GO:0009103">
    <property type="term" value="P:lipopolysaccharide biosynthetic process"/>
    <property type="evidence" value="ECO:0007669"/>
    <property type="project" value="UniProtKB-UniRule"/>
</dbReference>
<dbReference type="SFLD" id="SFLDS00003">
    <property type="entry name" value="Haloacid_Dehalogenase"/>
    <property type="match status" value="1"/>
</dbReference>
<dbReference type="NCBIfam" id="NF007019">
    <property type="entry name" value="PRK09484.1"/>
    <property type="match status" value="1"/>
</dbReference>
<dbReference type="PANTHER" id="PTHR21485:SF3">
    <property type="entry name" value="N-ACYLNEURAMINATE CYTIDYLYLTRANSFERASE"/>
    <property type="match status" value="1"/>
</dbReference>
<dbReference type="Proteomes" id="UP000228987">
    <property type="component" value="Unassembled WGS sequence"/>
</dbReference>
<sequence>MSDLPKEILDKAQNIKLLVLDVDGVLSDGKLYFSDKGDEFKAFSTLDGQGIKLLQNAGIEVALITGRTSSIVTQRAKELGIKTLVQGCEAKLTALDDILEKSNLRYHEVAYMGDDLPDLACIRRVGFGITVPNANPVILQHALCCTERPGGQGAVREICDLILQAQNKFDAAIAPFM</sequence>
<dbReference type="SFLD" id="SFLDG01138">
    <property type="entry name" value="C1.6.2:_Deoxy-d-mannose-octulo"/>
    <property type="match status" value="1"/>
</dbReference>
<dbReference type="InterPro" id="IPR036412">
    <property type="entry name" value="HAD-like_sf"/>
</dbReference>
<gene>
    <name evidence="13" type="ORF">COA71_10280</name>
</gene>
<comment type="catalytic activity">
    <reaction evidence="1 11">
        <text>3-deoxy-alpha-D-manno-2-octulosonate-8-phosphate + H2O = 3-deoxy-alpha-D-manno-oct-2-ulosonate + phosphate</text>
        <dbReference type="Rhea" id="RHEA:11500"/>
        <dbReference type="ChEBI" id="CHEBI:15377"/>
        <dbReference type="ChEBI" id="CHEBI:43474"/>
        <dbReference type="ChEBI" id="CHEBI:85985"/>
        <dbReference type="ChEBI" id="CHEBI:85986"/>
        <dbReference type="EC" id="3.1.3.45"/>
    </reaction>
</comment>
<evidence type="ECO:0000256" key="8">
    <source>
        <dbReference type="ARBA" id="ARBA00022801"/>
    </source>
</evidence>
<organism evidence="13 14">
    <name type="scientific">SAR86 cluster bacterium</name>
    <dbReference type="NCBI Taxonomy" id="2030880"/>
    <lineage>
        <taxon>Bacteria</taxon>
        <taxon>Pseudomonadati</taxon>
        <taxon>Pseudomonadota</taxon>
        <taxon>Gammaproteobacteria</taxon>
        <taxon>SAR86 cluster</taxon>
    </lineage>
</organism>
<dbReference type="FunFam" id="3.40.50.1000:FF:000029">
    <property type="entry name" value="3-deoxy-D-manno-octulosonate 8-phosphate phosphatase KdsC"/>
    <property type="match status" value="1"/>
</dbReference>
<keyword evidence="11" id="KW-0448">Lipopolysaccharide biosynthesis</keyword>
<dbReference type="GO" id="GO:0046872">
    <property type="term" value="F:metal ion binding"/>
    <property type="evidence" value="ECO:0007669"/>
    <property type="project" value="UniProtKB-UniRule"/>
</dbReference>
<dbReference type="PANTHER" id="PTHR21485">
    <property type="entry name" value="HAD SUPERFAMILY MEMBERS CMAS AND KDSC"/>
    <property type="match status" value="1"/>
</dbReference>